<proteinExistence type="predicted"/>
<name>A0A3B1CB37_9ZZZZ</name>
<evidence type="ECO:0000313" key="1">
    <source>
        <dbReference type="EMBL" id="VAX25392.1"/>
    </source>
</evidence>
<sequence>MRKYRLFGLVVFTAFIMVPMAPHLAGATPSTQIWIPSTDTQAARTIHVGVDNYNTFFKKKDDGGFSAPTTYGLTVGLVDTTYVGLEAGLDLKEQSDNPLYLNLKLQIKEDSVAQFFPAIAIGAYELGSKDNVTNANIAYVLFAKTLPVIGRISAGYYVGNQDLLVDSSGQSDNDGVLLSFDRTLAEIDDRLWFAVDYMGAQNAYGALSFGLAWRFAPQISAIIGYDMYNNTEVAGENTVTVQLDVDF</sequence>
<reference evidence="1" key="1">
    <citation type="submission" date="2018-06" db="EMBL/GenBank/DDBJ databases">
        <authorList>
            <person name="Zhirakovskaya E."/>
        </authorList>
    </citation>
    <scope>NUCLEOTIDE SEQUENCE</scope>
</reference>
<dbReference type="AlphaFoldDB" id="A0A3B1CB37"/>
<dbReference type="EMBL" id="UOGA01000298">
    <property type="protein sequence ID" value="VAX25392.1"/>
    <property type="molecule type" value="Genomic_DNA"/>
</dbReference>
<organism evidence="1">
    <name type="scientific">hydrothermal vent metagenome</name>
    <dbReference type="NCBI Taxonomy" id="652676"/>
    <lineage>
        <taxon>unclassified sequences</taxon>
        <taxon>metagenomes</taxon>
        <taxon>ecological metagenomes</taxon>
    </lineage>
</organism>
<accession>A0A3B1CB37</accession>
<gene>
    <name evidence="1" type="ORF">MNBD_NITROSPINAE04-990</name>
</gene>
<protein>
    <submittedName>
        <fullName evidence="1">Uncharacterized protein</fullName>
    </submittedName>
</protein>